<sequence>MTQQAAEAVVAGHICLDIIPGIQEKKNGLGTFLVPGKLIEVGPARASTGGTVPNTGLALHLLGLKTRLMGKIGRDLFGSEILHALGRYGDELTEGMIVSPEEDTSYTLVINPPNVDRIFLHCTGANDTFTVDDIQQQLLEGARLFHFGYPPLMRRMYEEDGKELERLLATAKARGMTVSLDMAKPDPESPAGLADWRTILTRAIPHVDIFLPSFEELLYMLRPESYKQLSLECETEDLLPYASGTLLSSLAGELLDMGAAAVAFKLGEHGLYLRTTADPARLQSMGACSPTSDMADNWLDRELLAPCYKVSPVGTTGAGDATIAGFLAALLKGMPVEDSLLSAVGTGAFSVEQADAVSGIPSWTALTERISSGWPQLENRLDLTGWHYNERLKVWSK</sequence>
<keyword evidence="2" id="KW-0808">Transferase</keyword>
<reference evidence="5 6" key="1">
    <citation type="submission" date="2019-07" db="EMBL/GenBank/DDBJ databases">
        <authorList>
            <person name="Kim J.K."/>
            <person name="Cheong H.-M."/>
            <person name="Choi Y."/>
            <person name="Hwang K.J."/>
            <person name="Lee S."/>
            <person name="Choi C."/>
        </authorList>
    </citation>
    <scope>NUCLEOTIDE SEQUENCE [LARGE SCALE GENOMIC DNA]</scope>
    <source>
        <strain evidence="5 6">KS 22</strain>
    </source>
</reference>
<comment type="similarity">
    <text evidence="1">Belongs to the carbohydrate kinase PfkB family.</text>
</comment>
<dbReference type="RefSeq" id="WP_182298962.1">
    <property type="nucleotide sequence ID" value="NZ_CP041969.1"/>
</dbReference>
<dbReference type="PANTHER" id="PTHR43085">
    <property type="entry name" value="HEXOKINASE FAMILY MEMBER"/>
    <property type="match status" value="1"/>
</dbReference>
<dbReference type="SUPFAM" id="SSF53613">
    <property type="entry name" value="Ribokinase-like"/>
    <property type="match status" value="1"/>
</dbReference>
<dbReference type="KEGG" id="cchl:FPL14_17230"/>
<feature type="domain" description="Carbohydrate kinase PfkB" evidence="4">
    <location>
        <begin position="35"/>
        <end position="361"/>
    </location>
</feature>
<dbReference type="Pfam" id="PF00294">
    <property type="entry name" value="PfkB"/>
    <property type="match status" value="1"/>
</dbReference>
<evidence type="ECO:0000259" key="4">
    <source>
        <dbReference type="Pfam" id="PF00294"/>
    </source>
</evidence>
<dbReference type="EMBL" id="CP041969">
    <property type="protein sequence ID" value="QMV42735.1"/>
    <property type="molecule type" value="Genomic_DNA"/>
</dbReference>
<evidence type="ECO:0000256" key="2">
    <source>
        <dbReference type="ARBA" id="ARBA00022679"/>
    </source>
</evidence>
<accession>A0A7G5C0K1</accession>
<evidence type="ECO:0000313" key="6">
    <source>
        <dbReference type="Proteomes" id="UP000515679"/>
    </source>
</evidence>
<evidence type="ECO:0000256" key="3">
    <source>
        <dbReference type="ARBA" id="ARBA00022777"/>
    </source>
</evidence>
<dbReference type="PANTHER" id="PTHR43085:SF57">
    <property type="entry name" value="CARBOHYDRATE KINASE PFKB DOMAIN-CONTAINING PROTEIN"/>
    <property type="match status" value="1"/>
</dbReference>
<proteinExistence type="inferred from homology"/>
<name>A0A7G5C0K1_9BACL</name>
<protein>
    <submittedName>
        <fullName evidence="5">Carbohydrate kinase family protein</fullName>
    </submittedName>
</protein>
<keyword evidence="6" id="KW-1185">Reference proteome</keyword>
<keyword evidence="3 5" id="KW-0418">Kinase</keyword>
<organism evidence="5 6">
    <name type="scientific">Cohnella cholangitidis</name>
    <dbReference type="NCBI Taxonomy" id="2598458"/>
    <lineage>
        <taxon>Bacteria</taxon>
        <taxon>Bacillati</taxon>
        <taxon>Bacillota</taxon>
        <taxon>Bacilli</taxon>
        <taxon>Bacillales</taxon>
        <taxon>Paenibacillaceae</taxon>
        <taxon>Cohnella</taxon>
    </lineage>
</organism>
<dbReference type="AlphaFoldDB" id="A0A7G5C0K1"/>
<dbReference type="Proteomes" id="UP000515679">
    <property type="component" value="Chromosome"/>
</dbReference>
<dbReference type="GO" id="GO:0016301">
    <property type="term" value="F:kinase activity"/>
    <property type="evidence" value="ECO:0007669"/>
    <property type="project" value="UniProtKB-KW"/>
</dbReference>
<dbReference type="InterPro" id="IPR011611">
    <property type="entry name" value="PfkB_dom"/>
</dbReference>
<dbReference type="InterPro" id="IPR050306">
    <property type="entry name" value="PfkB_Carbo_kinase"/>
</dbReference>
<dbReference type="InterPro" id="IPR029056">
    <property type="entry name" value="Ribokinase-like"/>
</dbReference>
<gene>
    <name evidence="5" type="ORF">FPL14_17230</name>
</gene>
<evidence type="ECO:0000313" key="5">
    <source>
        <dbReference type="EMBL" id="QMV42735.1"/>
    </source>
</evidence>
<evidence type="ECO:0000256" key="1">
    <source>
        <dbReference type="ARBA" id="ARBA00010688"/>
    </source>
</evidence>
<dbReference type="Gene3D" id="3.40.1190.20">
    <property type="match status" value="1"/>
</dbReference>